<proteinExistence type="predicted"/>
<dbReference type="AlphaFoldDB" id="A0A2K9YZA3"/>
<dbReference type="Proteomes" id="UP000238523">
    <property type="component" value="Chromosome"/>
</dbReference>
<accession>A0A2K9YZA3</accession>
<protein>
    <submittedName>
        <fullName evidence="1">Uncharacterized protein</fullName>
    </submittedName>
</protein>
<organism evidence="1 2">
    <name type="scientific">Rhizobium leguminosarum</name>
    <dbReference type="NCBI Taxonomy" id="384"/>
    <lineage>
        <taxon>Bacteria</taxon>
        <taxon>Pseudomonadati</taxon>
        <taxon>Pseudomonadota</taxon>
        <taxon>Alphaproteobacteria</taxon>
        <taxon>Hyphomicrobiales</taxon>
        <taxon>Rhizobiaceae</taxon>
        <taxon>Rhizobium/Agrobacterium group</taxon>
        <taxon>Rhizobium</taxon>
    </lineage>
</organism>
<gene>
    <name evidence="1" type="ORF">CUJ84_Chr000914</name>
</gene>
<sequence>MEADVDPRVKPWEDGARGELCGKYSDVRRELCERAAAE</sequence>
<dbReference type="EMBL" id="CP025012">
    <property type="protein sequence ID" value="AUW41314.1"/>
    <property type="molecule type" value="Genomic_DNA"/>
</dbReference>
<evidence type="ECO:0000313" key="1">
    <source>
        <dbReference type="EMBL" id="AUW41314.1"/>
    </source>
</evidence>
<name>A0A2K9YZA3_RHILE</name>
<reference evidence="1 2" key="1">
    <citation type="submission" date="2017-11" db="EMBL/GenBank/DDBJ databases">
        <title>Complete genome of Rhizobium leguminosarum Norway, an ineffective micro-symbiont.</title>
        <authorList>
            <person name="Hoffrichter A."/>
            <person name="Liang J."/>
            <person name="Brachmann A."/>
            <person name="Marin M."/>
        </authorList>
    </citation>
    <scope>NUCLEOTIDE SEQUENCE [LARGE SCALE GENOMIC DNA]</scope>
    <source>
        <strain evidence="1 2">Norway</strain>
    </source>
</reference>
<evidence type="ECO:0000313" key="2">
    <source>
        <dbReference type="Proteomes" id="UP000238523"/>
    </source>
</evidence>